<dbReference type="Pfam" id="PF13692">
    <property type="entry name" value="Glyco_trans_1_4"/>
    <property type="match status" value="1"/>
</dbReference>
<reference evidence="1 2" key="1">
    <citation type="submission" date="2020-03" db="EMBL/GenBank/DDBJ databases">
        <title>Roseomonas stagni sp. nov., isolated from pond water in Japan.</title>
        <authorList>
            <person name="Furuhata K."/>
            <person name="Miyamoto H."/>
            <person name="Goto K."/>
        </authorList>
    </citation>
    <scope>NUCLEOTIDE SEQUENCE [LARGE SCALE GENOMIC DNA]</scope>
    <source>
        <strain evidence="1 2">PeD5</strain>
    </source>
</reference>
<proteinExistence type="predicted"/>
<gene>
    <name evidence="1" type="ORF">G3576_24725</name>
</gene>
<dbReference type="PANTHER" id="PTHR12526">
    <property type="entry name" value="GLYCOSYLTRANSFERASE"/>
    <property type="match status" value="1"/>
</dbReference>
<dbReference type="AlphaFoldDB" id="A0A6M1LS38"/>
<organism evidence="1 2">
    <name type="scientific">Falsiroseomonas algicola</name>
    <dbReference type="NCBI Taxonomy" id="2716930"/>
    <lineage>
        <taxon>Bacteria</taxon>
        <taxon>Pseudomonadati</taxon>
        <taxon>Pseudomonadota</taxon>
        <taxon>Alphaproteobacteria</taxon>
        <taxon>Acetobacterales</taxon>
        <taxon>Roseomonadaceae</taxon>
        <taxon>Falsiroseomonas</taxon>
    </lineage>
</organism>
<dbReference type="Gene3D" id="3.40.50.2000">
    <property type="entry name" value="Glycogen Phosphorylase B"/>
    <property type="match status" value="1"/>
</dbReference>
<comment type="caution">
    <text evidence="1">The sequence shown here is derived from an EMBL/GenBank/DDBJ whole genome shotgun (WGS) entry which is preliminary data.</text>
</comment>
<dbReference type="SUPFAM" id="SSF53756">
    <property type="entry name" value="UDP-Glycosyltransferase/glycogen phosphorylase"/>
    <property type="match status" value="1"/>
</dbReference>
<protein>
    <submittedName>
        <fullName evidence="1">Glycosyltransferase family 1 protein</fullName>
    </submittedName>
</protein>
<dbReference type="CDD" id="cd04950">
    <property type="entry name" value="GT4_TuaH-like"/>
    <property type="match status" value="1"/>
</dbReference>
<sequence length="404" mass="44069">MNEAPPCAATPCAEDARPVLLCLSHLRWDFVFQRPQHLMTRAAATHEVIFFEEPLHQHVSEPRLDLSPRAGGVTVAQPILPHGTAPDAAIAAQRALLDDLLAARAGRRLIAWFYTPMALAFAGHLHPDVTVYDCMDELSAFRGAPPAMIEMERRLIARADLVFTGGRSLYEAKRGRHARVHCFPSSIDTAHFGQARQGAAEPEAMRGLKRPRLGFFGVVDERMDIDLVAQLAALRPNWSLIMVGPVVKIDEASLPRAANIHWLGGRSYADLPAHLAHWDIGFMPFALNESTRFISPTKTPEFLAAGLPVVSTPVIDVVRDYGDAGLVEIADDAAAMAAKVEMMLARERAPWLARVDAQLARNSWDITWNRMAGLIRDVTSPQAAARSGAGASFQSIRAAGAAHV</sequence>
<dbReference type="Proteomes" id="UP000475385">
    <property type="component" value="Unassembled WGS sequence"/>
</dbReference>
<dbReference type="PANTHER" id="PTHR12526:SF630">
    <property type="entry name" value="GLYCOSYLTRANSFERASE"/>
    <property type="match status" value="1"/>
</dbReference>
<evidence type="ECO:0000313" key="1">
    <source>
        <dbReference type="EMBL" id="NGM23241.1"/>
    </source>
</evidence>
<name>A0A6M1LS38_9PROT</name>
<evidence type="ECO:0000313" key="2">
    <source>
        <dbReference type="Proteomes" id="UP000475385"/>
    </source>
</evidence>
<dbReference type="RefSeq" id="WP_164697150.1">
    <property type="nucleotide sequence ID" value="NZ_JAAIKB010000013.1"/>
</dbReference>
<keyword evidence="2" id="KW-1185">Reference proteome</keyword>
<dbReference type="EMBL" id="JAAIKB010000013">
    <property type="protein sequence ID" value="NGM23241.1"/>
    <property type="molecule type" value="Genomic_DNA"/>
</dbReference>
<dbReference type="Gene3D" id="3.40.50.11010">
    <property type="match status" value="1"/>
</dbReference>
<accession>A0A6M1LS38</accession>